<keyword evidence="2" id="KW-1185">Reference proteome</keyword>
<proteinExistence type="predicted"/>
<evidence type="ECO:0000313" key="2">
    <source>
        <dbReference type="Proteomes" id="UP000253664"/>
    </source>
</evidence>
<gene>
    <name evidence="1" type="ORF">L249_8107</name>
</gene>
<dbReference type="Proteomes" id="UP000253664">
    <property type="component" value="Unassembled WGS sequence"/>
</dbReference>
<protein>
    <submittedName>
        <fullName evidence="1">Uncharacterized protein</fullName>
    </submittedName>
</protein>
<comment type="caution">
    <text evidence="1">The sequence shown here is derived from an EMBL/GenBank/DDBJ whole genome shotgun (WGS) entry which is preliminary data.</text>
</comment>
<evidence type="ECO:0000313" key="1">
    <source>
        <dbReference type="EMBL" id="RCI13951.1"/>
    </source>
</evidence>
<accession>A0A367LHR5</accession>
<organism evidence="1 2">
    <name type="scientific">Ophiocordyceps polyrhachis-furcata BCC 54312</name>
    <dbReference type="NCBI Taxonomy" id="1330021"/>
    <lineage>
        <taxon>Eukaryota</taxon>
        <taxon>Fungi</taxon>
        <taxon>Dikarya</taxon>
        <taxon>Ascomycota</taxon>
        <taxon>Pezizomycotina</taxon>
        <taxon>Sordariomycetes</taxon>
        <taxon>Hypocreomycetidae</taxon>
        <taxon>Hypocreales</taxon>
        <taxon>Ophiocordycipitaceae</taxon>
        <taxon>Ophiocordyceps</taxon>
    </lineage>
</organism>
<dbReference type="EMBL" id="LKCN02000005">
    <property type="protein sequence ID" value="RCI13951.1"/>
    <property type="molecule type" value="Genomic_DNA"/>
</dbReference>
<dbReference type="AlphaFoldDB" id="A0A367LHR5"/>
<feature type="non-terminal residue" evidence="1">
    <location>
        <position position="1"/>
    </location>
</feature>
<name>A0A367LHR5_9HYPO</name>
<reference evidence="1 2" key="1">
    <citation type="journal article" date="2015" name="BMC Genomics">
        <title>Insights from the genome of Ophiocordyceps polyrhachis-furcata to pathogenicity and host specificity in insect fungi.</title>
        <authorList>
            <person name="Wichadakul D."/>
            <person name="Kobmoo N."/>
            <person name="Ingsriswang S."/>
            <person name="Tangphatsornruang S."/>
            <person name="Chantasingh D."/>
            <person name="Luangsa-ard J.J."/>
            <person name="Eurwilaichitr L."/>
        </authorList>
    </citation>
    <scope>NUCLEOTIDE SEQUENCE [LARGE SCALE GENOMIC DNA]</scope>
    <source>
        <strain evidence="1 2">BCC 54312</strain>
    </source>
</reference>
<sequence length="97" mass="11401">SSRPKRKPLLPGSLFDSDKILFLARDIPYNDYARAVTRIRSVAVSSDIIKQRRIDSIYLRYSIPRHFLKSYNLYLARYPSILRPTRDLISAPHYPYS</sequence>